<dbReference type="EMBL" id="QRDZ01000017">
    <property type="protein sequence ID" value="RED75145.1"/>
    <property type="molecule type" value="Genomic_DNA"/>
</dbReference>
<dbReference type="PANTHER" id="PTHR43569:SF2">
    <property type="entry name" value="AMIDOHYDROLASE-RELATED DOMAIN-CONTAINING PROTEIN"/>
    <property type="match status" value="1"/>
</dbReference>
<dbReference type="InterPro" id="IPR032466">
    <property type="entry name" value="Metal_Hydrolase"/>
</dbReference>
<feature type="domain" description="Amidohydrolase-related" evidence="2">
    <location>
        <begin position="3"/>
        <end position="276"/>
    </location>
</feature>
<comment type="caution">
    <text evidence="3">The sequence shown here is derived from an EMBL/GenBank/DDBJ whole genome shotgun (WGS) entry which is preliminary data.</text>
</comment>
<dbReference type="OrthoDB" id="5450317at2"/>
<name>A0A3D9JMD1_9BACL</name>
<dbReference type="Gene3D" id="3.20.20.140">
    <property type="entry name" value="Metal-dependent hydrolases"/>
    <property type="match status" value="1"/>
</dbReference>
<accession>A0A3D9JMD1</accession>
<organism evidence="3 4">
    <name type="scientific">Cohnella phaseoli</name>
    <dbReference type="NCBI Taxonomy" id="456490"/>
    <lineage>
        <taxon>Bacteria</taxon>
        <taxon>Bacillati</taxon>
        <taxon>Bacillota</taxon>
        <taxon>Bacilli</taxon>
        <taxon>Bacillales</taxon>
        <taxon>Paenibacillaceae</taxon>
        <taxon>Cohnella</taxon>
    </lineage>
</organism>
<evidence type="ECO:0000313" key="3">
    <source>
        <dbReference type="EMBL" id="RED75145.1"/>
    </source>
</evidence>
<dbReference type="PANTHER" id="PTHR43569">
    <property type="entry name" value="AMIDOHYDROLASE"/>
    <property type="match status" value="1"/>
</dbReference>
<dbReference type="SUPFAM" id="SSF51556">
    <property type="entry name" value="Metallo-dependent hydrolases"/>
    <property type="match status" value="1"/>
</dbReference>
<dbReference type="GO" id="GO:0016787">
    <property type="term" value="F:hydrolase activity"/>
    <property type="evidence" value="ECO:0007669"/>
    <property type="project" value="InterPro"/>
</dbReference>
<gene>
    <name evidence="3" type="ORF">DFP98_117117</name>
</gene>
<proteinExistence type="inferred from homology"/>
<keyword evidence="4" id="KW-1185">Reference proteome</keyword>
<dbReference type="RefSeq" id="WP_116062567.1">
    <property type="nucleotide sequence ID" value="NZ_QRDZ01000017.1"/>
</dbReference>
<reference evidence="3 4" key="1">
    <citation type="submission" date="2018-07" db="EMBL/GenBank/DDBJ databases">
        <title>Genomic Encyclopedia of Type Strains, Phase III (KMG-III): the genomes of soil and plant-associated and newly described type strains.</title>
        <authorList>
            <person name="Whitman W."/>
        </authorList>
    </citation>
    <scope>NUCLEOTIDE SEQUENCE [LARGE SCALE GENOMIC DNA]</scope>
    <source>
        <strain evidence="3 4">CECT 7287</strain>
    </source>
</reference>
<dbReference type="InterPro" id="IPR052350">
    <property type="entry name" value="Metallo-dep_Lactonases"/>
</dbReference>
<protein>
    <submittedName>
        <fullName evidence="3">L-fuconolactonase</fullName>
    </submittedName>
</protein>
<dbReference type="Pfam" id="PF04909">
    <property type="entry name" value="Amidohydro_2"/>
    <property type="match status" value="1"/>
</dbReference>
<dbReference type="AlphaFoldDB" id="A0A3D9JMD1"/>
<evidence type="ECO:0000313" key="4">
    <source>
        <dbReference type="Proteomes" id="UP000256977"/>
    </source>
</evidence>
<evidence type="ECO:0000259" key="2">
    <source>
        <dbReference type="Pfam" id="PF04909"/>
    </source>
</evidence>
<dbReference type="InterPro" id="IPR006680">
    <property type="entry name" value="Amidohydro-rel"/>
</dbReference>
<sequence>MRVDSHQHYWSIARTDYGWLTPDTGILYRDYLPEHLHGHLRKHGFERTVLVQAAPSVEETYYMLRLGEQDPTIAAVVGWLDFESDSADFGLKLEELRRHTLFAGVRPMIQDLPADWMQREQVVANFRMVAETGVPVDFQLQPWLLDSCNKLMEQVPHLRAVIDHIAKPRMDGTGKSEWVRGLERLASYPGIMCKLSGMVEGSEKEVWSKSQVAPFAYEAIRIFGPNRLMFGSDWPVCLLAADYDDVVELAESMLPQNWNDQEKAAFWGGNAAAFYQIE</sequence>
<dbReference type="Proteomes" id="UP000256977">
    <property type="component" value="Unassembled WGS sequence"/>
</dbReference>
<comment type="similarity">
    <text evidence="1">Belongs to the metallo-dependent hydrolases superfamily.</text>
</comment>
<evidence type="ECO:0000256" key="1">
    <source>
        <dbReference type="ARBA" id="ARBA00038310"/>
    </source>
</evidence>